<evidence type="ECO:0000313" key="2">
    <source>
        <dbReference type="Proteomes" id="UP000789375"/>
    </source>
</evidence>
<dbReference type="EMBL" id="CAJVPP010007408">
    <property type="protein sequence ID" value="CAG8688251.1"/>
    <property type="molecule type" value="Genomic_DNA"/>
</dbReference>
<evidence type="ECO:0000313" key="1">
    <source>
        <dbReference type="EMBL" id="CAG8688251.1"/>
    </source>
</evidence>
<comment type="caution">
    <text evidence="1">The sequence shown here is derived from an EMBL/GenBank/DDBJ whole genome shotgun (WGS) entry which is preliminary data.</text>
</comment>
<proteinExistence type="predicted"/>
<dbReference type="AlphaFoldDB" id="A0A9N9HL92"/>
<organism evidence="1 2">
    <name type="scientific">Funneliformis mosseae</name>
    <name type="common">Endomycorrhizal fungus</name>
    <name type="synonym">Glomus mosseae</name>
    <dbReference type="NCBI Taxonomy" id="27381"/>
    <lineage>
        <taxon>Eukaryota</taxon>
        <taxon>Fungi</taxon>
        <taxon>Fungi incertae sedis</taxon>
        <taxon>Mucoromycota</taxon>
        <taxon>Glomeromycotina</taxon>
        <taxon>Glomeromycetes</taxon>
        <taxon>Glomerales</taxon>
        <taxon>Glomeraceae</taxon>
        <taxon>Funneliformis</taxon>
    </lineage>
</organism>
<accession>A0A9N9HL92</accession>
<keyword evidence="2" id="KW-1185">Reference proteome</keyword>
<protein>
    <submittedName>
        <fullName evidence="1">8433_t:CDS:1</fullName>
    </submittedName>
</protein>
<sequence length="150" mass="16864">MQLLNTSVTEDENNSVKRRKIQEDCYAKTVNIGEKAYRPSIGAIPSVFAENQRINSTIFMGRPINQTGPPIDLFHNDFSQFIKDFTNQNLQIQHNVFSIAQKLMATAMKMELASIFEEPLLPMTYRYGSDNNKKSSDGVLVTANGSNLLS</sequence>
<dbReference type="Proteomes" id="UP000789375">
    <property type="component" value="Unassembled WGS sequence"/>
</dbReference>
<name>A0A9N9HL92_FUNMO</name>
<gene>
    <name evidence="1" type="ORF">FMOSSE_LOCUS13207</name>
</gene>
<feature type="non-terminal residue" evidence="1">
    <location>
        <position position="150"/>
    </location>
</feature>
<reference evidence="1" key="1">
    <citation type="submission" date="2021-06" db="EMBL/GenBank/DDBJ databases">
        <authorList>
            <person name="Kallberg Y."/>
            <person name="Tangrot J."/>
            <person name="Rosling A."/>
        </authorList>
    </citation>
    <scope>NUCLEOTIDE SEQUENCE</scope>
    <source>
        <strain evidence="1">87-6 pot B 2015</strain>
    </source>
</reference>